<dbReference type="SUPFAM" id="SSF53223">
    <property type="entry name" value="Aminoacid dehydrogenase-like, N-terminal domain"/>
    <property type="match status" value="1"/>
</dbReference>
<dbReference type="InterPro" id="IPR036291">
    <property type="entry name" value="NAD(P)-bd_dom_sf"/>
</dbReference>
<dbReference type="SUPFAM" id="SSF51569">
    <property type="entry name" value="Aldolase"/>
    <property type="match status" value="1"/>
</dbReference>
<reference evidence="9" key="3">
    <citation type="submission" date="2025-04" db="UniProtKB">
        <authorList>
            <consortium name="RefSeq"/>
        </authorList>
    </citation>
    <scope>IDENTIFICATION</scope>
    <source>
        <strain evidence="9">CBS 781.70</strain>
    </source>
</reference>
<dbReference type="PANTHER" id="PTHR21090:SF27">
    <property type="entry name" value="QUINATE REPRESSOR PROTEIN"/>
    <property type="match status" value="1"/>
</dbReference>
<organism evidence="7">
    <name type="scientific">Eremomyces bilateralis CBS 781.70</name>
    <dbReference type="NCBI Taxonomy" id="1392243"/>
    <lineage>
        <taxon>Eukaryota</taxon>
        <taxon>Fungi</taxon>
        <taxon>Dikarya</taxon>
        <taxon>Ascomycota</taxon>
        <taxon>Pezizomycotina</taxon>
        <taxon>Dothideomycetes</taxon>
        <taxon>Dothideomycetes incertae sedis</taxon>
        <taxon>Eremomycetales</taxon>
        <taxon>Eremomycetaceae</taxon>
        <taxon>Eremomyces</taxon>
    </lineage>
</organism>
<accession>A0A6G1GFH9</accession>
<evidence type="ECO:0000313" key="9">
    <source>
        <dbReference type="RefSeq" id="XP_033538383.1"/>
    </source>
</evidence>
<dbReference type="OrthoDB" id="4415835at2759"/>
<dbReference type="GO" id="GO:0003855">
    <property type="term" value="F:3-dehydroquinate dehydratase activity"/>
    <property type="evidence" value="ECO:0007669"/>
    <property type="project" value="InterPro"/>
</dbReference>
<gene>
    <name evidence="7 9" type="ORF">P152DRAFT_479235</name>
</gene>
<dbReference type="GO" id="GO:0004764">
    <property type="term" value="F:shikimate 3-dehydrogenase (NADP+) activity"/>
    <property type="evidence" value="ECO:0007669"/>
    <property type="project" value="InterPro"/>
</dbReference>
<feature type="domain" description="SDH C-terminal" evidence="6">
    <location>
        <begin position="818"/>
        <end position="848"/>
    </location>
</feature>
<dbReference type="GO" id="GO:0003866">
    <property type="term" value="F:3-phosphoshikimate 1-carboxyvinyltransferase activity"/>
    <property type="evidence" value="ECO:0007669"/>
    <property type="project" value="TreeGrafter"/>
</dbReference>
<dbReference type="InterPro" id="IPR027417">
    <property type="entry name" value="P-loop_NTPase"/>
</dbReference>
<dbReference type="InterPro" id="IPR006151">
    <property type="entry name" value="Shikm_DH/Glu-tRNA_Rdtase"/>
</dbReference>
<comment type="similarity">
    <text evidence="1">In the 2nd section; belongs to the type-I 3-dehydroquinase family.</text>
</comment>
<dbReference type="AlphaFoldDB" id="A0A6G1GFH9"/>
<dbReference type="RefSeq" id="XP_033538383.1">
    <property type="nucleotide sequence ID" value="XM_033681699.1"/>
</dbReference>
<sequence>MAAMTGGKRRFDAISDSQVERDSPCTSSSRNIQTTESRSHEEASNRPRTKLKRSSSNLETQTDTSRRNFPPDATIVLLGVRGSGKSTLGIIASRAFHRKLVEFDVCFKEATGQTAVSYRKEHGATEHQRKQMEVMRDVLSNNEKDCVIICGLPAMDKTVQLQLQEYAQSHPVIHVMREPTSVHEYMQSPNEKYSELLRICESLFRRISNHEFYNVSERPNRPNPMAGGEPPGVRSPTPSLTLKRAERHFLKFITLICAKHNVSSLESAYPLSRIHLERRRYTYAVSVPLANILPAKSDMESFEAGADAFELVIPNAIQDPFLTEQEMNDISYAIGRIRRNTLVPIIYHAEDHSADSQNHRARYMDLIHHGLSLAPEYITIDLRLSDQDISKLLHERGGTKVMAVFTATEHESLPWNHEMWTSLYDRAVNLGFDLIRITRLAPSNMDEPSPQYVLPKPSASSRIPVIAYDLGPRGRSSACFNPILTTVTPEPRRPGNLNSPHITARDATNALFSSFVLDPMKFYIVGASSWYSLSPVMHNAAYQNYGMPHVFRTHQTSTLQVLEELVKDHDFGGAALTLPFKVEVIKLLDRLSRHAQAIGAVNTVIPVRHLNDDGSVPSELAMAQNTNRSGPVQALYGENTDWVGIRACIQRGLSPVNAVGPKSAALVIGAGGMARAAIYAMLNLGVRNIVILNRTFSNAQRLVEHFTRILLSSDEGNRSAHFDPFPSFVLPRGEVKFHVLHSRDDVWPADFRQPTIVVSCVPTHRVGNNPPSDFTMPSTWLQSPTGGVILEVAYKTLSTPLLRQIRAEASRGFIPMDGLDLLPEQGFAQFELFTGRRAPRRLMREEVLRNYRDENGEMHEDLIRSRLAAVNEQGP</sequence>
<feature type="domain" description="Quinate/shikimate 5-dehydrogenase/glutamyl-tRNA reductase" evidence="4">
    <location>
        <begin position="663"/>
        <end position="707"/>
    </location>
</feature>
<evidence type="ECO:0000259" key="4">
    <source>
        <dbReference type="Pfam" id="PF01488"/>
    </source>
</evidence>
<dbReference type="SUPFAM" id="SSF52540">
    <property type="entry name" value="P-loop containing nucleoside triphosphate hydrolases"/>
    <property type="match status" value="1"/>
</dbReference>
<dbReference type="InterPro" id="IPR013708">
    <property type="entry name" value="Shikimate_DH-bd_N"/>
</dbReference>
<evidence type="ECO:0000313" key="8">
    <source>
        <dbReference type="Proteomes" id="UP000504638"/>
    </source>
</evidence>
<dbReference type="CDD" id="cd00502">
    <property type="entry name" value="DHQase_I"/>
    <property type="match status" value="1"/>
</dbReference>
<dbReference type="Gene3D" id="3.40.50.300">
    <property type="entry name" value="P-loop containing nucleotide triphosphate hydrolases"/>
    <property type="match status" value="1"/>
</dbReference>
<feature type="compositionally biased region" description="Basic and acidic residues" evidence="3">
    <location>
        <begin position="9"/>
        <end position="23"/>
    </location>
</feature>
<feature type="region of interest" description="Disordered" evidence="3">
    <location>
        <begin position="1"/>
        <end position="70"/>
    </location>
</feature>
<evidence type="ECO:0000256" key="3">
    <source>
        <dbReference type="SAM" id="MobiDB-lite"/>
    </source>
</evidence>
<dbReference type="Pfam" id="PF01202">
    <property type="entry name" value="SKI"/>
    <property type="match status" value="1"/>
</dbReference>
<dbReference type="EMBL" id="ML975150">
    <property type="protein sequence ID" value="KAF1816752.1"/>
    <property type="molecule type" value="Genomic_DNA"/>
</dbReference>
<dbReference type="GO" id="GO:0009423">
    <property type="term" value="P:chorismate biosynthetic process"/>
    <property type="evidence" value="ECO:0007669"/>
    <property type="project" value="TreeGrafter"/>
</dbReference>
<dbReference type="InterPro" id="IPR013785">
    <property type="entry name" value="Aldolase_TIM"/>
</dbReference>
<dbReference type="InterPro" id="IPR046346">
    <property type="entry name" value="Aminoacid_DH-like_N_sf"/>
</dbReference>
<dbReference type="InterPro" id="IPR041121">
    <property type="entry name" value="SDH_C"/>
</dbReference>
<dbReference type="InterPro" id="IPR001381">
    <property type="entry name" value="DHquinase_I"/>
</dbReference>
<dbReference type="CDD" id="cd01065">
    <property type="entry name" value="NAD_bind_Shikimate_DH"/>
    <property type="match status" value="1"/>
</dbReference>
<feature type="region of interest" description="Disordered" evidence="3">
    <location>
        <begin position="215"/>
        <end position="236"/>
    </location>
</feature>
<keyword evidence="8" id="KW-1185">Reference proteome</keyword>
<dbReference type="Gene3D" id="3.40.50.720">
    <property type="entry name" value="NAD(P)-binding Rossmann-like Domain"/>
    <property type="match status" value="1"/>
</dbReference>
<evidence type="ECO:0000313" key="7">
    <source>
        <dbReference type="EMBL" id="KAF1816752.1"/>
    </source>
</evidence>
<dbReference type="Pfam" id="PF18317">
    <property type="entry name" value="SDH_C"/>
    <property type="match status" value="1"/>
</dbReference>
<dbReference type="FunFam" id="3.40.50.720:FF:000386">
    <property type="entry name" value="Quinate repressor protein"/>
    <property type="match status" value="1"/>
</dbReference>
<dbReference type="Pfam" id="PF08501">
    <property type="entry name" value="Shikimate_dh_N"/>
    <property type="match status" value="1"/>
</dbReference>
<dbReference type="GeneID" id="54422269"/>
<feature type="compositionally biased region" description="Polar residues" evidence="3">
    <location>
        <begin position="54"/>
        <end position="63"/>
    </location>
</feature>
<dbReference type="Pfam" id="PF01487">
    <property type="entry name" value="DHquinase_I"/>
    <property type="match status" value="1"/>
</dbReference>
<evidence type="ECO:0000256" key="2">
    <source>
        <dbReference type="ARBA" id="ARBA00009349"/>
    </source>
</evidence>
<dbReference type="SUPFAM" id="SSF51735">
    <property type="entry name" value="NAD(P)-binding Rossmann-fold domains"/>
    <property type="match status" value="1"/>
</dbReference>
<dbReference type="Gene3D" id="3.20.20.70">
    <property type="entry name" value="Aldolase class I"/>
    <property type="match status" value="1"/>
</dbReference>
<evidence type="ECO:0000256" key="1">
    <source>
        <dbReference type="ARBA" id="ARBA00006477"/>
    </source>
</evidence>
<evidence type="ECO:0000259" key="5">
    <source>
        <dbReference type="Pfam" id="PF08501"/>
    </source>
</evidence>
<feature type="compositionally biased region" description="Polar residues" evidence="3">
    <location>
        <begin position="24"/>
        <end position="36"/>
    </location>
</feature>
<reference evidence="9" key="2">
    <citation type="submission" date="2020-04" db="EMBL/GenBank/DDBJ databases">
        <authorList>
            <consortium name="NCBI Genome Project"/>
        </authorList>
    </citation>
    <scope>NUCLEOTIDE SEQUENCE</scope>
    <source>
        <strain evidence="9">CBS 781.70</strain>
    </source>
</reference>
<reference evidence="7 9" key="1">
    <citation type="submission" date="2020-01" db="EMBL/GenBank/DDBJ databases">
        <authorList>
            <consortium name="DOE Joint Genome Institute"/>
            <person name="Haridas S."/>
            <person name="Albert R."/>
            <person name="Binder M."/>
            <person name="Bloem J."/>
            <person name="Labutti K."/>
            <person name="Salamov A."/>
            <person name="Andreopoulos B."/>
            <person name="Baker S.E."/>
            <person name="Barry K."/>
            <person name="Bills G."/>
            <person name="Bluhm B.H."/>
            <person name="Cannon C."/>
            <person name="Castanera R."/>
            <person name="Culley D.E."/>
            <person name="Daum C."/>
            <person name="Ezra D."/>
            <person name="Gonzalez J.B."/>
            <person name="Henrissat B."/>
            <person name="Kuo A."/>
            <person name="Liang C."/>
            <person name="Lipzen A."/>
            <person name="Lutzoni F."/>
            <person name="Magnuson J."/>
            <person name="Mondo S."/>
            <person name="Nolan M."/>
            <person name="Ohm R."/>
            <person name="Pangilinan J."/>
            <person name="Park H.-J."/>
            <person name="Ramirez L."/>
            <person name="Alfaro M."/>
            <person name="Sun H."/>
            <person name="Tritt A."/>
            <person name="Yoshinaga Y."/>
            <person name="Zwiers L.-H."/>
            <person name="Turgeon B.G."/>
            <person name="Goodwin S.B."/>
            <person name="Spatafora J.W."/>
            <person name="Crous P.W."/>
            <person name="Grigoriev I.V."/>
        </authorList>
    </citation>
    <scope>NUCLEOTIDE SEQUENCE</scope>
    <source>
        <strain evidence="7 9">CBS 781.70</strain>
    </source>
</reference>
<dbReference type="InterPro" id="IPR031322">
    <property type="entry name" value="Shikimate/glucono_kinase"/>
</dbReference>
<dbReference type="Pfam" id="PF01488">
    <property type="entry name" value="Shikimate_DH"/>
    <property type="match status" value="1"/>
</dbReference>
<feature type="domain" description="Shikimate dehydrogenase substrate binding N-terminal" evidence="5">
    <location>
        <begin position="525"/>
        <end position="604"/>
    </location>
</feature>
<dbReference type="Proteomes" id="UP000504638">
    <property type="component" value="Unplaced"/>
</dbReference>
<protein>
    <submittedName>
        <fullName evidence="7 9">Uncharacterized protein</fullName>
    </submittedName>
</protein>
<evidence type="ECO:0000259" key="6">
    <source>
        <dbReference type="Pfam" id="PF18317"/>
    </source>
</evidence>
<dbReference type="Gene3D" id="3.40.50.10860">
    <property type="entry name" value="Leucine Dehydrogenase, chain A, domain 1"/>
    <property type="match status" value="1"/>
</dbReference>
<comment type="similarity">
    <text evidence="2">In the N-terminal section; belongs to the shikimate kinase family.</text>
</comment>
<proteinExistence type="inferred from homology"/>
<name>A0A6G1GFH9_9PEZI</name>
<dbReference type="PANTHER" id="PTHR21090">
    <property type="entry name" value="AROM/DEHYDROQUINATE SYNTHASE"/>
    <property type="match status" value="1"/>
</dbReference>